<sequence length="172" mass="19249">MNKKIVEQKQQLVQEIRDKISGAKSVVLVDYRGLNVDEVTELRRKYSEAGVEYKVYKNTMMRFAFKEEGYEEFTNHLTGPNAIAISNEDPVIAAKITSDFAKDHNKLELKAGIVEGDVLNLDKITEIANLPSKEHLLTQVVIALNAPISKFARGIQAIVDKENGGEESTDEQ</sequence>
<dbReference type="CDD" id="cd05797">
    <property type="entry name" value="Ribosomal_L10"/>
    <property type="match status" value="1"/>
</dbReference>
<dbReference type="InterPro" id="IPR022973">
    <property type="entry name" value="Ribosomal_uL10_bac"/>
</dbReference>
<dbReference type="InterPro" id="IPR047865">
    <property type="entry name" value="Ribosomal_uL10_bac_type"/>
</dbReference>
<evidence type="ECO:0000256" key="4">
    <source>
        <dbReference type="ARBA" id="ARBA00035202"/>
    </source>
</evidence>
<dbReference type="InterPro" id="IPR002363">
    <property type="entry name" value="Ribosomal_uL10_CS_bac"/>
</dbReference>
<dbReference type="EMBL" id="QXXA01000027">
    <property type="protein sequence ID" value="NBI08292.1"/>
    <property type="molecule type" value="Genomic_DNA"/>
</dbReference>
<dbReference type="GO" id="GO:0003735">
    <property type="term" value="F:structural constituent of ribosome"/>
    <property type="evidence" value="ECO:0007669"/>
    <property type="project" value="InterPro"/>
</dbReference>
<dbReference type="RefSeq" id="WP_160198755.1">
    <property type="nucleotide sequence ID" value="NZ_QXXA01000027.1"/>
</dbReference>
<evidence type="ECO:0000256" key="2">
    <source>
        <dbReference type="ARBA" id="ARBA00022980"/>
    </source>
</evidence>
<comment type="subunit">
    <text evidence="5">Part of the ribosomal stalk of the 50S ribosomal subunit. The N-terminus interacts with L11 and the large rRNA to form the base of the stalk. The C-terminus forms an elongated spine to which L12 dimers bind in a sequential fashion forming a multimeric L10(L12)X complex.</text>
</comment>
<keyword evidence="3 5" id="KW-0687">Ribonucleoprotein</keyword>
<keyword evidence="2 5" id="KW-0689">Ribosomal protein</keyword>
<dbReference type="InterPro" id="IPR001790">
    <property type="entry name" value="Ribosomal_uL10"/>
</dbReference>
<evidence type="ECO:0000256" key="5">
    <source>
        <dbReference type="HAMAP-Rule" id="MF_00362"/>
    </source>
</evidence>
<protein>
    <recommendedName>
        <fullName evidence="4 5">Large ribosomal subunit protein uL10</fullName>
    </recommendedName>
</protein>
<dbReference type="PROSITE" id="PS01109">
    <property type="entry name" value="RIBOSOMAL_L10"/>
    <property type="match status" value="1"/>
</dbReference>
<organism evidence="6 7">
    <name type="scientific">Senegalia massiliensis</name>
    <dbReference type="NCBI Taxonomy" id="1720316"/>
    <lineage>
        <taxon>Bacteria</taxon>
        <taxon>Bacillati</taxon>
        <taxon>Bacillota</taxon>
        <taxon>Clostridia</taxon>
        <taxon>Eubacteriales</taxon>
        <taxon>Clostridiaceae</taxon>
        <taxon>Senegalia</taxon>
    </lineage>
</organism>
<dbReference type="OrthoDB" id="9808307at2"/>
<dbReference type="GO" id="GO:0015934">
    <property type="term" value="C:large ribosomal subunit"/>
    <property type="evidence" value="ECO:0007669"/>
    <property type="project" value="InterPro"/>
</dbReference>
<comment type="similarity">
    <text evidence="1 5">Belongs to the universal ribosomal protein uL10 family.</text>
</comment>
<dbReference type="HAMAP" id="MF_00362">
    <property type="entry name" value="Ribosomal_uL10"/>
    <property type="match status" value="1"/>
</dbReference>
<dbReference type="Proteomes" id="UP000467132">
    <property type="component" value="Unassembled WGS sequence"/>
</dbReference>
<dbReference type="SUPFAM" id="SSF160369">
    <property type="entry name" value="Ribosomal protein L10-like"/>
    <property type="match status" value="1"/>
</dbReference>
<dbReference type="GO" id="GO:0006412">
    <property type="term" value="P:translation"/>
    <property type="evidence" value="ECO:0007669"/>
    <property type="project" value="UniProtKB-UniRule"/>
</dbReference>
<evidence type="ECO:0000256" key="3">
    <source>
        <dbReference type="ARBA" id="ARBA00023274"/>
    </source>
</evidence>
<dbReference type="InterPro" id="IPR043141">
    <property type="entry name" value="Ribosomal_uL10-like_sf"/>
</dbReference>
<reference evidence="6 7" key="1">
    <citation type="submission" date="2018-08" db="EMBL/GenBank/DDBJ databases">
        <title>Murine metabolic-syndrome-specific gut microbial biobank.</title>
        <authorList>
            <person name="Liu C."/>
        </authorList>
    </citation>
    <scope>NUCLEOTIDE SEQUENCE [LARGE SCALE GENOMIC DNA]</scope>
    <source>
        <strain evidence="6 7">583</strain>
    </source>
</reference>
<keyword evidence="5" id="KW-0694">RNA-binding</keyword>
<comment type="caution">
    <text evidence="6">The sequence shown here is derived from an EMBL/GenBank/DDBJ whole genome shotgun (WGS) entry which is preliminary data.</text>
</comment>
<evidence type="ECO:0000256" key="1">
    <source>
        <dbReference type="ARBA" id="ARBA00008889"/>
    </source>
</evidence>
<dbReference type="PANTHER" id="PTHR11560">
    <property type="entry name" value="39S RIBOSOMAL PROTEIN L10, MITOCHONDRIAL"/>
    <property type="match status" value="1"/>
</dbReference>
<dbReference type="Gene3D" id="3.30.70.1730">
    <property type="match status" value="1"/>
</dbReference>
<dbReference type="Pfam" id="PF00466">
    <property type="entry name" value="Ribosomal_L10"/>
    <property type="match status" value="1"/>
</dbReference>
<dbReference type="AlphaFoldDB" id="A0A845R4F1"/>
<keyword evidence="5" id="KW-0699">rRNA-binding</keyword>
<accession>A0A845R4F1</accession>
<evidence type="ECO:0000313" key="6">
    <source>
        <dbReference type="EMBL" id="NBI08292.1"/>
    </source>
</evidence>
<dbReference type="GO" id="GO:0070180">
    <property type="term" value="F:large ribosomal subunit rRNA binding"/>
    <property type="evidence" value="ECO:0007669"/>
    <property type="project" value="UniProtKB-UniRule"/>
</dbReference>
<comment type="function">
    <text evidence="5">Forms part of the ribosomal stalk, playing a central role in the interaction of the ribosome with GTP-bound translation factors.</text>
</comment>
<evidence type="ECO:0000313" key="7">
    <source>
        <dbReference type="Proteomes" id="UP000467132"/>
    </source>
</evidence>
<gene>
    <name evidence="5" type="primary">rplJ</name>
    <name evidence="6" type="ORF">D3Z33_15635</name>
</gene>
<keyword evidence="7" id="KW-1185">Reference proteome</keyword>
<name>A0A845R4F1_9CLOT</name>
<dbReference type="NCBIfam" id="NF000955">
    <property type="entry name" value="PRK00099.1-1"/>
    <property type="match status" value="1"/>
</dbReference>
<proteinExistence type="inferred from homology"/>
<dbReference type="Gene3D" id="6.10.250.290">
    <property type="match status" value="1"/>
</dbReference>